<evidence type="ECO:0000256" key="1">
    <source>
        <dbReference type="SAM" id="MobiDB-lite"/>
    </source>
</evidence>
<evidence type="ECO:0000313" key="2">
    <source>
        <dbReference type="EMBL" id="CAJ1068034.1"/>
    </source>
</evidence>
<sequence length="123" mass="13948">MTPGREAVHSRSDKHCLWMWETLQDKVFQIWRLGRRQQALTESCHRTRQKPTHKPLPVACPLKHKGLNSKRGTQGPSWRRAQLRSTSQPPPAYCCSPSLPGYEPPPLLPSHLSHPVSSSSLLL</sequence>
<gene>
    <name evidence="2" type="ORF">XNOV1_A014654</name>
</gene>
<dbReference type="AlphaFoldDB" id="A0AAV1G5T2"/>
<dbReference type="EMBL" id="OY660875">
    <property type="protein sequence ID" value="CAJ1068034.1"/>
    <property type="molecule type" value="Genomic_DNA"/>
</dbReference>
<accession>A0AAV1G5T2</accession>
<protein>
    <submittedName>
        <fullName evidence="2">Uncharacterized protein</fullName>
    </submittedName>
</protein>
<dbReference type="Proteomes" id="UP001178508">
    <property type="component" value="Chromosome 12"/>
</dbReference>
<keyword evidence="3" id="KW-1185">Reference proteome</keyword>
<proteinExistence type="predicted"/>
<evidence type="ECO:0000313" key="3">
    <source>
        <dbReference type="Proteomes" id="UP001178508"/>
    </source>
</evidence>
<organism evidence="2 3">
    <name type="scientific">Xyrichtys novacula</name>
    <name type="common">Pearly razorfish</name>
    <name type="synonym">Hemipteronotus novacula</name>
    <dbReference type="NCBI Taxonomy" id="13765"/>
    <lineage>
        <taxon>Eukaryota</taxon>
        <taxon>Metazoa</taxon>
        <taxon>Chordata</taxon>
        <taxon>Craniata</taxon>
        <taxon>Vertebrata</taxon>
        <taxon>Euteleostomi</taxon>
        <taxon>Actinopterygii</taxon>
        <taxon>Neopterygii</taxon>
        <taxon>Teleostei</taxon>
        <taxon>Neoteleostei</taxon>
        <taxon>Acanthomorphata</taxon>
        <taxon>Eupercaria</taxon>
        <taxon>Labriformes</taxon>
        <taxon>Labridae</taxon>
        <taxon>Xyrichtys</taxon>
    </lineage>
</organism>
<name>A0AAV1G5T2_XYRNO</name>
<feature type="region of interest" description="Disordered" evidence="1">
    <location>
        <begin position="41"/>
        <end position="98"/>
    </location>
</feature>
<reference evidence="2" key="1">
    <citation type="submission" date="2023-08" db="EMBL/GenBank/DDBJ databases">
        <authorList>
            <person name="Alioto T."/>
            <person name="Alioto T."/>
            <person name="Gomez Garrido J."/>
        </authorList>
    </citation>
    <scope>NUCLEOTIDE SEQUENCE</scope>
</reference>